<evidence type="ECO:0000313" key="3">
    <source>
        <dbReference type="EMBL" id="KAG7313282.1"/>
    </source>
</evidence>
<accession>A0ABQ7R7K7</accession>
<gene>
    <name evidence="3" type="ORF">JYU34_000387</name>
</gene>
<reference evidence="3 4" key="1">
    <citation type="submission" date="2021-06" db="EMBL/GenBank/DDBJ databases">
        <title>A haploid diamondback moth (Plutella xylostella L.) genome assembly resolves 31 chromosomes and identifies a diamide resistance mutation.</title>
        <authorList>
            <person name="Ward C.M."/>
            <person name="Perry K.D."/>
            <person name="Baker G."/>
            <person name="Powis K."/>
            <person name="Heckel D.G."/>
            <person name="Baxter S.W."/>
        </authorList>
    </citation>
    <scope>NUCLEOTIDE SEQUENCE [LARGE SCALE GENOMIC DNA]</scope>
    <source>
        <strain evidence="3 4">LV</strain>
        <tissue evidence="3">Single pupa</tissue>
    </source>
</reference>
<dbReference type="Proteomes" id="UP000823941">
    <property type="component" value="Chromosome 1"/>
</dbReference>
<protein>
    <recommendedName>
        <fullName evidence="2">Integrase zinc-binding domain-containing protein</fullName>
    </recommendedName>
</protein>
<dbReference type="Gene3D" id="1.10.340.70">
    <property type="match status" value="1"/>
</dbReference>
<name>A0ABQ7R7K7_PLUXY</name>
<organism evidence="3 4">
    <name type="scientific">Plutella xylostella</name>
    <name type="common">Diamondback moth</name>
    <name type="synonym">Plutella maculipennis</name>
    <dbReference type="NCBI Taxonomy" id="51655"/>
    <lineage>
        <taxon>Eukaryota</taxon>
        <taxon>Metazoa</taxon>
        <taxon>Ecdysozoa</taxon>
        <taxon>Arthropoda</taxon>
        <taxon>Hexapoda</taxon>
        <taxon>Insecta</taxon>
        <taxon>Pterygota</taxon>
        <taxon>Neoptera</taxon>
        <taxon>Endopterygota</taxon>
        <taxon>Lepidoptera</taxon>
        <taxon>Glossata</taxon>
        <taxon>Ditrysia</taxon>
        <taxon>Yponomeutoidea</taxon>
        <taxon>Plutellidae</taxon>
        <taxon>Plutella</taxon>
    </lineage>
</organism>
<comment type="caution">
    <text evidence="3">The sequence shown here is derived from an EMBL/GenBank/DDBJ whole genome shotgun (WGS) entry which is preliminary data.</text>
</comment>
<proteinExistence type="predicted"/>
<evidence type="ECO:0000256" key="1">
    <source>
        <dbReference type="SAM" id="MobiDB-lite"/>
    </source>
</evidence>
<feature type="region of interest" description="Disordered" evidence="1">
    <location>
        <begin position="97"/>
        <end position="116"/>
    </location>
</feature>
<dbReference type="Pfam" id="PF17921">
    <property type="entry name" value="Integrase_H2C2"/>
    <property type="match status" value="1"/>
</dbReference>
<evidence type="ECO:0000313" key="4">
    <source>
        <dbReference type="Proteomes" id="UP000823941"/>
    </source>
</evidence>
<dbReference type="EMBL" id="JAHIBW010000001">
    <property type="protein sequence ID" value="KAG7313282.1"/>
    <property type="molecule type" value="Genomic_DNA"/>
</dbReference>
<sequence>MSETRNSPQNDPTFMIKNSSLHKRIVNPRYGVKINAQSQWKLCVPTLKRRSIIEQHLNEPTTTGHRNTGKILKSIAETYYWPGMYKDVLHHMKKYKERLKSSSSNSLQPNSTEPKQ</sequence>
<evidence type="ECO:0000259" key="2">
    <source>
        <dbReference type="Pfam" id="PF17921"/>
    </source>
</evidence>
<feature type="compositionally biased region" description="Polar residues" evidence="1">
    <location>
        <begin position="107"/>
        <end position="116"/>
    </location>
</feature>
<feature type="domain" description="Integrase zinc-binding" evidence="2">
    <location>
        <begin position="44"/>
        <end position="92"/>
    </location>
</feature>
<dbReference type="InterPro" id="IPR041588">
    <property type="entry name" value="Integrase_H2C2"/>
</dbReference>
<keyword evidence="4" id="KW-1185">Reference proteome</keyword>